<keyword evidence="3" id="KW-1185">Reference proteome</keyword>
<evidence type="ECO:0000313" key="3">
    <source>
        <dbReference type="Proteomes" id="UP000250235"/>
    </source>
</evidence>
<name>A0A2Z7BWC0_9LAMI</name>
<keyword evidence="1" id="KW-0175">Coiled coil</keyword>
<sequence>MTSTRSESKLEVLEKTLNEVQGNVDDMQERMSNLTKEFANMADSQARMEMRIEHWMNNTRGHTRRGGVDVENVDEEEKLGVLTGSHA</sequence>
<accession>A0A2Z7BWC0</accession>
<evidence type="ECO:0000256" key="1">
    <source>
        <dbReference type="SAM" id="Coils"/>
    </source>
</evidence>
<reference evidence="2 3" key="1">
    <citation type="journal article" date="2015" name="Proc. Natl. Acad. Sci. U.S.A.">
        <title>The resurrection genome of Boea hygrometrica: A blueprint for survival of dehydration.</title>
        <authorList>
            <person name="Xiao L."/>
            <person name="Yang G."/>
            <person name="Zhang L."/>
            <person name="Yang X."/>
            <person name="Zhao S."/>
            <person name="Ji Z."/>
            <person name="Zhou Q."/>
            <person name="Hu M."/>
            <person name="Wang Y."/>
            <person name="Chen M."/>
            <person name="Xu Y."/>
            <person name="Jin H."/>
            <person name="Xiao X."/>
            <person name="Hu G."/>
            <person name="Bao F."/>
            <person name="Hu Y."/>
            <person name="Wan P."/>
            <person name="Li L."/>
            <person name="Deng X."/>
            <person name="Kuang T."/>
            <person name="Xiang C."/>
            <person name="Zhu J.K."/>
            <person name="Oliver M.J."/>
            <person name="He Y."/>
        </authorList>
    </citation>
    <scope>NUCLEOTIDE SEQUENCE [LARGE SCALE GENOMIC DNA]</scope>
    <source>
        <strain evidence="3">cv. XS01</strain>
    </source>
</reference>
<dbReference type="EMBL" id="KV001739">
    <property type="protein sequence ID" value="KZV38749.1"/>
    <property type="molecule type" value="Genomic_DNA"/>
</dbReference>
<dbReference type="AlphaFoldDB" id="A0A2Z7BWC0"/>
<dbReference type="Proteomes" id="UP000250235">
    <property type="component" value="Unassembled WGS sequence"/>
</dbReference>
<evidence type="ECO:0000313" key="2">
    <source>
        <dbReference type="EMBL" id="KZV38749.1"/>
    </source>
</evidence>
<protein>
    <submittedName>
        <fullName evidence="2">Myosin-17-like</fullName>
    </submittedName>
</protein>
<organism evidence="2 3">
    <name type="scientific">Dorcoceras hygrometricum</name>
    <dbReference type="NCBI Taxonomy" id="472368"/>
    <lineage>
        <taxon>Eukaryota</taxon>
        <taxon>Viridiplantae</taxon>
        <taxon>Streptophyta</taxon>
        <taxon>Embryophyta</taxon>
        <taxon>Tracheophyta</taxon>
        <taxon>Spermatophyta</taxon>
        <taxon>Magnoliopsida</taxon>
        <taxon>eudicotyledons</taxon>
        <taxon>Gunneridae</taxon>
        <taxon>Pentapetalae</taxon>
        <taxon>asterids</taxon>
        <taxon>lamiids</taxon>
        <taxon>Lamiales</taxon>
        <taxon>Gesneriaceae</taxon>
        <taxon>Didymocarpoideae</taxon>
        <taxon>Trichosporeae</taxon>
        <taxon>Loxocarpinae</taxon>
        <taxon>Dorcoceras</taxon>
    </lineage>
</organism>
<feature type="coiled-coil region" evidence="1">
    <location>
        <begin position="10"/>
        <end position="44"/>
    </location>
</feature>
<proteinExistence type="predicted"/>
<gene>
    <name evidence="2" type="ORF">F511_21544</name>
</gene>